<dbReference type="Proteomes" id="UP000829291">
    <property type="component" value="Chromosome 2"/>
</dbReference>
<organism evidence="1 2">
    <name type="scientific">Neodiprion lecontei</name>
    <name type="common">Redheaded pine sawfly</name>
    <dbReference type="NCBI Taxonomy" id="441921"/>
    <lineage>
        <taxon>Eukaryota</taxon>
        <taxon>Metazoa</taxon>
        <taxon>Ecdysozoa</taxon>
        <taxon>Arthropoda</taxon>
        <taxon>Hexapoda</taxon>
        <taxon>Insecta</taxon>
        <taxon>Pterygota</taxon>
        <taxon>Neoptera</taxon>
        <taxon>Endopterygota</taxon>
        <taxon>Hymenoptera</taxon>
        <taxon>Tenthredinoidea</taxon>
        <taxon>Diprionidae</taxon>
        <taxon>Diprioninae</taxon>
        <taxon>Neodiprion</taxon>
    </lineage>
</organism>
<protein>
    <submittedName>
        <fullName evidence="2">Uncharacterized protein LOC124293048</fullName>
    </submittedName>
</protein>
<gene>
    <name evidence="2" type="primary">LOC124293048</name>
</gene>
<dbReference type="GeneID" id="124293048"/>
<proteinExistence type="predicted"/>
<accession>A0ABM3FJ38</accession>
<sequence>MNLNSKEHISLNAGALSHKCLPDNIEDLSEKEISDFLDSKWEEMSCGKLEGFQEKGRTDSFCRSCFILHSEPELLDHKISFHLTFHEEKAKCWFCGQSLFVTKRGTSGCNECKKIMPLKHSKPAFEDKRQGCGPSWRSPTGYVLLLC</sequence>
<name>A0ABM3FJ38_NEOLC</name>
<keyword evidence="1" id="KW-1185">Reference proteome</keyword>
<reference evidence="2" key="1">
    <citation type="submission" date="2025-08" db="UniProtKB">
        <authorList>
            <consortium name="RefSeq"/>
        </authorList>
    </citation>
    <scope>IDENTIFICATION</scope>
    <source>
        <tissue evidence="2">Thorax and Abdomen</tissue>
    </source>
</reference>
<dbReference type="RefSeq" id="XP_046588024.1">
    <property type="nucleotide sequence ID" value="XM_046732068.1"/>
</dbReference>
<evidence type="ECO:0000313" key="2">
    <source>
        <dbReference type="RefSeq" id="XP_046588024.1"/>
    </source>
</evidence>
<evidence type="ECO:0000313" key="1">
    <source>
        <dbReference type="Proteomes" id="UP000829291"/>
    </source>
</evidence>